<dbReference type="EMBL" id="VMBG01000001">
    <property type="protein sequence ID" value="TSJ78310.1"/>
    <property type="molecule type" value="Genomic_DNA"/>
</dbReference>
<reference evidence="1 2" key="1">
    <citation type="submission" date="2019-07" db="EMBL/GenBank/DDBJ databases">
        <title>Description of 53C-WASEF.</title>
        <authorList>
            <person name="Pitt A."/>
            <person name="Hahn M.W."/>
        </authorList>
    </citation>
    <scope>NUCLEOTIDE SEQUENCE [LARGE SCALE GENOMIC DNA]</scope>
    <source>
        <strain evidence="1 2">53C-WASEF</strain>
    </source>
</reference>
<dbReference type="GO" id="GO:0016787">
    <property type="term" value="F:hydrolase activity"/>
    <property type="evidence" value="ECO:0007669"/>
    <property type="project" value="UniProtKB-KW"/>
</dbReference>
<dbReference type="Gene3D" id="3.40.50.1820">
    <property type="entry name" value="alpha/beta hydrolase"/>
    <property type="match status" value="2"/>
</dbReference>
<keyword evidence="1" id="KW-0378">Hydrolase</keyword>
<dbReference type="PANTHER" id="PTHR12277">
    <property type="entry name" value="ALPHA/BETA HYDROLASE DOMAIN-CONTAINING PROTEIN"/>
    <property type="match status" value="1"/>
</dbReference>
<dbReference type="Proteomes" id="UP000315648">
    <property type="component" value="Unassembled WGS sequence"/>
</dbReference>
<evidence type="ECO:0000313" key="2">
    <source>
        <dbReference type="Proteomes" id="UP000315648"/>
    </source>
</evidence>
<comment type="caution">
    <text evidence="1">The sequence shown here is derived from an EMBL/GenBank/DDBJ whole genome shotgun (WGS) entry which is preliminary data.</text>
</comment>
<protein>
    <submittedName>
        <fullName evidence="1">Alpha/beta hydrolase</fullName>
    </submittedName>
</protein>
<dbReference type="AlphaFoldDB" id="A0A556QNT3"/>
<name>A0A556QNT3_9BACT</name>
<gene>
    <name evidence="1" type="ORF">FPL22_03110</name>
</gene>
<dbReference type="InterPro" id="IPR029058">
    <property type="entry name" value="AB_hydrolase_fold"/>
</dbReference>
<proteinExistence type="predicted"/>
<sequence>MTAAPSIHVRFLKSLVRSLSIVFVLTLLLFLAGLTPPAHAMLEGKLLYFPSHEPNRSALTEWKVDGALAGYARLVAQPRAIWLITHGNGGQAADRTYIIDNLPADTSVYVLEYPGYGLRPGKPSMKSINAAALSAYEALRALHPGLPLNVFGESLGSGPASYLCSLPVPPDALVLAVPYDNLLSVAKESISFLPVGLLMRDKWDNVKTLSAYKNPVTIFGALHDTIIRVTHARALAKTIPHVRYIELPCGHNEWSLSPQVRITD</sequence>
<keyword evidence="2" id="KW-1185">Reference proteome</keyword>
<accession>A0A556QNT3</accession>
<dbReference type="OrthoDB" id="9777090at2"/>
<evidence type="ECO:0000313" key="1">
    <source>
        <dbReference type="EMBL" id="TSJ78310.1"/>
    </source>
</evidence>
<dbReference type="SUPFAM" id="SSF53474">
    <property type="entry name" value="alpha/beta-Hydrolases"/>
    <property type="match status" value="1"/>
</dbReference>
<dbReference type="PANTHER" id="PTHR12277:SF79">
    <property type="entry name" value="XAA-PRO DIPEPTIDYL-PEPTIDASE-RELATED"/>
    <property type="match status" value="1"/>
</dbReference>
<organism evidence="1 2">
    <name type="scientific">Rariglobus hedericola</name>
    <dbReference type="NCBI Taxonomy" id="2597822"/>
    <lineage>
        <taxon>Bacteria</taxon>
        <taxon>Pseudomonadati</taxon>
        <taxon>Verrucomicrobiota</taxon>
        <taxon>Opitutia</taxon>
        <taxon>Opitutales</taxon>
        <taxon>Opitutaceae</taxon>
        <taxon>Rariglobus</taxon>
    </lineage>
</organism>
<dbReference type="RefSeq" id="WP_144228651.1">
    <property type="nucleotide sequence ID" value="NZ_CBCRVV010000003.1"/>
</dbReference>